<feature type="domain" description="Reverse transcriptase" evidence="3">
    <location>
        <begin position="1"/>
        <end position="191"/>
    </location>
</feature>
<dbReference type="PANTHER" id="PTHR24559:SF435">
    <property type="entry name" value="RIBONUCLEASE H"/>
    <property type="match status" value="1"/>
</dbReference>
<dbReference type="Gene3D" id="3.10.10.10">
    <property type="entry name" value="HIV Type 1 Reverse Transcriptase, subunit A, domain 1"/>
    <property type="match status" value="1"/>
</dbReference>
<evidence type="ECO:0000313" key="5">
    <source>
        <dbReference type="Proteomes" id="UP000050525"/>
    </source>
</evidence>
<evidence type="ECO:0000259" key="3">
    <source>
        <dbReference type="PROSITE" id="PS50878"/>
    </source>
</evidence>
<name>A0A151MR68_ALLMI</name>
<dbReference type="Pfam" id="PF00078">
    <property type="entry name" value="RVT_1"/>
    <property type="match status" value="1"/>
</dbReference>
<dbReference type="EC" id="3.1.26.4" evidence="2"/>
<dbReference type="GO" id="GO:0003964">
    <property type="term" value="F:RNA-directed DNA polymerase activity"/>
    <property type="evidence" value="ECO:0007669"/>
    <property type="project" value="UniProtKB-KW"/>
</dbReference>
<comment type="caution">
    <text evidence="4">The sequence shown here is derived from an EMBL/GenBank/DDBJ whole genome shotgun (WGS) entry which is preliminary data.</text>
</comment>
<evidence type="ECO:0000256" key="1">
    <source>
        <dbReference type="ARBA" id="ARBA00010879"/>
    </source>
</evidence>
<dbReference type="CDD" id="cd01647">
    <property type="entry name" value="RT_LTR"/>
    <property type="match status" value="1"/>
</dbReference>
<organism evidence="4 5">
    <name type="scientific">Alligator mississippiensis</name>
    <name type="common">American alligator</name>
    <dbReference type="NCBI Taxonomy" id="8496"/>
    <lineage>
        <taxon>Eukaryota</taxon>
        <taxon>Metazoa</taxon>
        <taxon>Chordata</taxon>
        <taxon>Craniata</taxon>
        <taxon>Vertebrata</taxon>
        <taxon>Euteleostomi</taxon>
        <taxon>Archelosauria</taxon>
        <taxon>Archosauria</taxon>
        <taxon>Crocodylia</taxon>
        <taxon>Alligatoridae</taxon>
        <taxon>Alligatorinae</taxon>
        <taxon>Alligator</taxon>
    </lineage>
</organism>
<dbReference type="PANTHER" id="PTHR24559">
    <property type="entry name" value="TRANSPOSON TY3-I GAG-POL POLYPROTEIN"/>
    <property type="match status" value="1"/>
</dbReference>
<reference evidence="4 5" key="1">
    <citation type="journal article" date="2012" name="Genome Biol.">
        <title>Sequencing three crocodilian genomes to illuminate the evolution of archosaurs and amniotes.</title>
        <authorList>
            <person name="St John J.A."/>
            <person name="Braun E.L."/>
            <person name="Isberg S.R."/>
            <person name="Miles L.G."/>
            <person name="Chong A.Y."/>
            <person name="Gongora J."/>
            <person name="Dalzell P."/>
            <person name="Moran C."/>
            <person name="Bed'hom B."/>
            <person name="Abzhanov A."/>
            <person name="Burgess S.C."/>
            <person name="Cooksey A.M."/>
            <person name="Castoe T.A."/>
            <person name="Crawford N.G."/>
            <person name="Densmore L.D."/>
            <person name="Drew J.C."/>
            <person name="Edwards S.V."/>
            <person name="Faircloth B.C."/>
            <person name="Fujita M.K."/>
            <person name="Greenwold M.J."/>
            <person name="Hoffmann F.G."/>
            <person name="Howard J.M."/>
            <person name="Iguchi T."/>
            <person name="Janes D.E."/>
            <person name="Khan S.Y."/>
            <person name="Kohno S."/>
            <person name="de Koning A.J."/>
            <person name="Lance S.L."/>
            <person name="McCarthy F.M."/>
            <person name="McCormack J.E."/>
            <person name="Merchant M.E."/>
            <person name="Peterson D.G."/>
            <person name="Pollock D.D."/>
            <person name="Pourmand N."/>
            <person name="Raney B.J."/>
            <person name="Roessler K.A."/>
            <person name="Sanford J.R."/>
            <person name="Sawyer R.H."/>
            <person name="Schmidt C.J."/>
            <person name="Triplett E.W."/>
            <person name="Tuberville T.D."/>
            <person name="Venegas-Anaya M."/>
            <person name="Howard J.T."/>
            <person name="Jarvis E.D."/>
            <person name="Guillette L.J.Jr."/>
            <person name="Glenn T.C."/>
            <person name="Green R.E."/>
            <person name="Ray D.A."/>
        </authorList>
    </citation>
    <scope>NUCLEOTIDE SEQUENCE [LARGE SCALE GENOMIC DNA]</scope>
    <source>
        <strain evidence="4">KSC_2009_1</strain>
    </source>
</reference>
<gene>
    <name evidence="4" type="ORF">Y1Q_0018203</name>
</gene>
<dbReference type="InterPro" id="IPR000477">
    <property type="entry name" value="RT_dom"/>
</dbReference>
<dbReference type="Gene3D" id="3.30.70.270">
    <property type="match status" value="1"/>
</dbReference>
<proteinExistence type="inferred from homology"/>
<evidence type="ECO:0000313" key="4">
    <source>
        <dbReference type="EMBL" id="KYO27041.1"/>
    </source>
</evidence>
<dbReference type="GO" id="GO:0004523">
    <property type="term" value="F:RNA-DNA hybrid ribonuclease activity"/>
    <property type="evidence" value="ECO:0007669"/>
    <property type="project" value="UniProtKB-EC"/>
</dbReference>
<sequence>MREVWRHLQELLNHKIITESKSPYALAIVIVRKKNGNLQMCIDYHVLNARMVVNQYTVPQVQEALDYLGGSKWFTMLDLRSGYYQIPLREPDKKKTAFICPLGFFQFECMPQGISGAPAMFHHLMEKVVIDMHLNQVLVYLDDLIVFGKTLEEHDERLLCMLDHLEAAGLRSMLDKCKFCQASVKYVRHIISQNGVSTYLEKVKAMTTWPRPSH</sequence>
<protein>
    <recommendedName>
        <fullName evidence="2">ribonuclease H</fullName>
        <ecNumber evidence="2">3.1.26.4</ecNumber>
    </recommendedName>
</protein>
<dbReference type="EMBL" id="AKHW03005442">
    <property type="protein sequence ID" value="KYO27041.1"/>
    <property type="molecule type" value="Genomic_DNA"/>
</dbReference>
<dbReference type="STRING" id="8496.A0A151MR68"/>
<dbReference type="Proteomes" id="UP000050525">
    <property type="component" value="Unassembled WGS sequence"/>
</dbReference>
<dbReference type="AlphaFoldDB" id="A0A151MR68"/>
<evidence type="ECO:0000256" key="2">
    <source>
        <dbReference type="ARBA" id="ARBA00012180"/>
    </source>
</evidence>
<dbReference type="InterPro" id="IPR043502">
    <property type="entry name" value="DNA/RNA_pol_sf"/>
</dbReference>
<dbReference type="SUPFAM" id="SSF56672">
    <property type="entry name" value="DNA/RNA polymerases"/>
    <property type="match status" value="1"/>
</dbReference>
<dbReference type="InterPro" id="IPR043128">
    <property type="entry name" value="Rev_trsase/Diguanyl_cyclase"/>
</dbReference>
<accession>A0A151MR68</accession>
<dbReference type="PROSITE" id="PS50878">
    <property type="entry name" value="RT_POL"/>
    <property type="match status" value="1"/>
</dbReference>
<dbReference type="InterPro" id="IPR053134">
    <property type="entry name" value="RNA-dir_DNA_polymerase"/>
</dbReference>
<keyword evidence="5" id="KW-1185">Reference proteome</keyword>
<comment type="similarity">
    <text evidence="1">Belongs to the beta type-B retroviral polymerase family. HERV class-II K(HML-2) pol subfamily.</text>
</comment>